<dbReference type="EMBL" id="FNFE01000004">
    <property type="protein sequence ID" value="SDK35235.1"/>
    <property type="molecule type" value="Genomic_DNA"/>
</dbReference>
<accession>A0A1G9B8P6</accession>
<dbReference type="RefSeq" id="WP_175529312.1">
    <property type="nucleotide sequence ID" value="NZ_FNFE01000004.1"/>
</dbReference>
<evidence type="ECO:0000256" key="1">
    <source>
        <dbReference type="SAM" id="Phobius"/>
    </source>
</evidence>
<dbReference type="AlphaFoldDB" id="A0A1G9B8P6"/>
<reference evidence="3" key="1">
    <citation type="submission" date="2016-10" db="EMBL/GenBank/DDBJ databases">
        <authorList>
            <person name="Varghese N."/>
            <person name="Submissions S."/>
        </authorList>
    </citation>
    <scope>NUCLEOTIDE SEQUENCE [LARGE SCALE GENOMIC DNA]</scope>
    <source>
        <strain evidence="3">B4,CECT 8067,JCM 17497</strain>
    </source>
</reference>
<dbReference type="Proteomes" id="UP000198882">
    <property type="component" value="Unassembled WGS sequence"/>
</dbReference>
<feature type="transmembrane region" description="Helical" evidence="1">
    <location>
        <begin position="9"/>
        <end position="28"/>
    </location>
</feature>
<proteinExistence type="predicted"/>
<organism evidence="2 3">
    <name type="scientific">Natronorubrum texcoconense</name>
    <dbReference type="NCBI Taxonomy" id="1095776"/>
    <lineage>
        <taxon>Archaea</taxon>
        <taxon>Methanobacteriati</taxon>
        <taxon>Methanobacteriota</taxon>
        <taxon>Stenosarchaea group</taxon>
        <taxon>Halobacteria</taxon>
        <taxon>Halobacteriales</taxon>
        <taxon>Natrialbaceae</taxon>
        <taxon>Natronorubrum</taxon>
    </lineage>
</organism>
<keyword evidence="3" id="KW-1185">Reference proteome</keyword>
<evidence type="ECO:0000313" key="2">
    <source>
        <dbReference type="EMBL" id="SDK35235.1"/>
    </source>
</evidence>
<name>A0A1G9B8P6_9EURY</name>
<evidence type="ECO:0000313" key="3">
    <source>
        <dbReference type="Proteomes" id="UP000198882"/>
    </source>
</evidence>
<protein>
    <submittedName>
        <fullName evidence="2">Uncharacterized protein</fullName>
    </submittedName>
</protein>
<dbReference type="OrthoDB" id="372375at2157"/>
<gene>
    <name evidence="2" type="ORF">SAMN04515672_2846</name>
</gene>
<keyword evidence="1" id="KW-0472">Membrane</keyword>
<sequence>MTLPPAEPMLAFAAGASVLYLAFWWVWWNVLVDNGVELQYSEDGSELD</sequence>
<keyword evidence="1" id="KW-0812">Transmembrane</keyword>
<keyword evidence="1" id="KW-1133">Transmembrane helix</keyword>